<evidence type="ECO:0000313" key="2">
    <source>
        <dbReference type="Proteomes" id="UP001328107"/>
    </source>
</evidence>
<gene>
    <name evidence="1" type="ORF">PMAYCL1PPCAC_20791</name>
</gene>
<name>A0AAN5I4M5_9BILA</name>
<comment type="caution">
    <text evidence="1">The sequence shown here is derived from an EMBL/GenBank/DDBJ whole genome shotgun (WGS) entry which is preliminary data.</text>
</comment>
<protein>
    <submittedName>
        <fullName evidence="1">Uncharacterized protein</fullName>
    </submittedName>
</protein>
<accession>A0AAN5I4M5</accession>
<dbReference type="EMBL" id="BTRK01000004">
    <property type="protein sequence ID" value="GMR50596.1"/>
    <property type="molecule type" value="Genomic_DNA"/>
</dbReference>
<reference evidence="2" key="1">
    <citation type="submission" date="2022-10" db="EMBL/GenBank/DDBJ databases">
        <title>Genome assembly of Pristionchus species.</title>
        <authorList>
            <person name="Yoshida K."/>
            <person name="Sommer R.J."/>
        </authorList>
    </citation>
    <scope>NUCLEOTIDE SEQUENCE [LARGE SCALE GENOMIC DNA]</scope>
    <source>
        <strain evidence="2">RS5460</strain>
    </source>
</reference>
<sequence>LQQCRFVMFPEMFRISTWCPGMHITQHTRRGHVDFKNWSISLTNYCEVRNFTLEMMNIRAGFVTTIAAKETFCQSRIGRMFDSEMFNPRIRRC</sequence>
<dbReference type="Proteomes" id="UP001328107">
    <property type="component" value="Unassembled WGS sequence"/>
</dbReference>
<organism evidence="1 2">
    <name type="scientific">Pristionchus mayeri</name>
    <dbReference type="NCBI Taxonomy" id="1317129"/>
    <lineage>
        <taxon>Eukaryota</taxon>
        <taxon>Metazoa</taxon>
        <taxon>Ecdysozoa</taxon>
        <taxon>Nematoda</taxon>
        <taxon>Chromadorea</taxon>
        <taxon>Rhabditida</taxon>
        <taxon>Rhabditina</taxon>
        <taxon>Diplogasteromorpha</taxon>
        <taxon>Diplogasteroidea</taxon>
        <taxon>Neodiplogasteridae</taxon>
        <taxon>Pristionchus</taxon>
    </lineage>
</organism>
<feature type="non-terminal residue" evidence="1">
    <location>
        <position position="93"/>
    </location>
</feature>
<evidence type="ECO:0000313" key="1">
    <source>
        <dbReference type="EMBL" id="GMR50596.1"/>
    </source>
</evidence>
<keyword evidence="2" id="KW-1185">Reference proteome</keyword>
<feature type="non-terminal residue" evidence="1">
    <location>
        <position position="1"/>
    </location>
</feature>
<dbReference type="AlphaFoldDB" id="A0AAN5I4M5"/>
<proteinExistence type="predicted"/>